<protein>
    <submittedName>
        <fullName evidence="1">Uncharacterized protein</fullName>
    </submittedName>
</protein>
<evidence type="ECO:0000313" key="1">
    <source>
        <dbReference type="EMBL" id="KAK3243323.1"/>
    </source>
</evidence>
<proteinExistence type="predicted"/>
<accession>A0AAE0EWE1</accession>
<gene>
    <name evidence="1" type="ORF">CYMTET_47014</name>
</gene>
<keyword evidence="2" id="KW-1185">Reference proteome</keyword>
<sequence>MAPTHRIPALLHLKTLSMARTHRIPPQPHPKMLSMAPTHMWTRPHRCHAHRPLKEKGDLLRAGKSWAVIFTMA</sequence>
<dbReference type="AlphaFoldDB" id="A0AAE0EWE1"/>
<dbReference type="Proteomes" id="UP001190700">
    <property type="component" value="Unassembled WGS sequence"/>
</dbReference>
<comment type="caution">
    <text evidence="1">The sequence shown here is derived from an EMBL/GenBank/DDBJ whole genome shotgun (WGS) entry which is preliminary data.</text>
</comment>
<name>A0AAE0EWE1_9CHLO</name>
<dbReference type="EMBL" id="LGRX02032955">
    <property type="protein sequence ID" value="KAK3243323.1"/>
    <property type="molecule type" value="Genomic_DNA"/>
</dbReference>
<organism evidence="1 2">
    <name type="scientific">Cymbomonas tetramitiformis</name>
    <dbReference type="NCBI Taxonomy" id="36881"/>
    <lineage>
        <taxon>Eukaryota</taxon>
        <taxon>Viridiplantae</taxon>
        <taxon>Chlorophyta</taxon>
        <taxon>Pyramimonadophyceae</taxon>
        <taxon>Pyramimonadales</taxon>
        <taxon>Pyramimonadaceae</taxon>
        <taxon>Cymbomonas</taxon>
    </lineage>
</organism>
<reference evidence="1 2" key="1">
    <citation type="journal article" date="2015" name="Genome Biol. Evol.">
        <title>Comparative Genomics of a Bacterivorous Green Alga Reveals Evolutionary Causalities and Consequences of Phago-Mixotrophic Mode of Nutrition.</title>
        <authorList>
            <person name="Burns J.A."/>
            <person name="Paasch A."/>
            <person name="Narechania A."/>
            <person name="Kim E."/>
        </authorList>
    </citation>
    <scope>NUCLEOTIDE SEQUENCE [LARGE SCALE GENOMIC DNA]</scope>
    <source>
        <strain evidence="1 2">PLY_AMNH</strain>
    </source>
</reference>
<evidence type="ECO:0000313" key="2">
    <source>
        <dbReference type="Proteomes" id="UP001190700"/>
    </source>
</evidence>